<accession>A0A7V4G6Y6</accession>
<evidence type="ECO:0000256" key="1">
    <source>
        <dbReference type="ARBA" id="ARBA00004651"/>
    </source>
</evidence>
<feature type="transmembrane region" description="Helical" evidence="9">
    <location>
        <begin position="242"/>
        <end position="263"/>
    </location>
</feature>
<feature type="transmembrane region" description="Helical" evidence="9">
    <location>
        <begin position="38"/>
        <end position="56"/>
    </location>
</feature>
<dbReference type="PANTHER" id="PTHR33908:SF11">
    <property type="entry name" value="MEMBRANE PROTEIN"/>
    <property type="match status" value="1"/>
</dbReference>
<feature type="transmembrane region" description="Helical" evidence="9">
    <location>
        <begin position="388"/>
        <end position="408"/>
    </location>
</feature>
<evidence type="ECO:0000256" key="2">
    <source>
        <dbReference type="ARBA" id="ARBA00022475"/>
    </source>
</evidence>
<name>A0A7V4G6Y6_9BACT</name>
<evidence type="ECO:0000256" key="8">
    <source>
        <dbReference type="SAM" id="MobiDB-lite"/>
    </source>
</evidence>
<evidence type="ECO:0000256" key="5">
    <source>
        <dbReference type="ARBA" id="ARBA00022692"/>
    </source>
</evidence>
<dbReference type="AlphaFoldDB" id="A0A7V4G6Y6"/>
<comment type="subcellular location">
    <subcellularLocation>
        <location evidence="1">Cell membrane</location>
        <topology evidence="1">Multi-pass membrane protein</topology>
    </subcellularLocation>
</comment>
<evidence type="ECO:0000256" key="9">
    <source>
        <dbReference type="SAM" id="Phobius"/>
    </source>
</evidence>
<evidence type="ECO:0000256" key="3">
    <source>
        <dbReference type="ARBA" id="ARBA00022676"/>
    </source>
</evidence>
<feature type="transmembrane region" description="Helical" evidence="9">
    <location>
        <begin position="359"/>
        <end position="376"/>
    </location>
</feature>
<keyword evidence="6 9" id="KW-1133">Transmembrane helix</keyword>
<feature type="transmembrane region" description="Helical" evidence="9">
    <location>
        <begin position="126"/>
        <end position="145"/>
    </location>
</feature>
<keyword evidence="3" id="KW-0328">Glycosyltransferase</keyword>
<sequence length="569" mass="63514">MVPGPLPHHHLFSMIKFAMKVDEKTVMNSRAFGRRPPAALLAGGVLLAAVILWAAFTNLANYPTLWWDEAIFSETAANLVQHGRYAFTVQSPSQLSDLDYRISVGPAIILPVALAYKLFGVGLTSGRLVAGVYLVFSFLGLFLAATRLFAARAALLAVLLALLGTDVLYWGRSVLGDVPALGLFLFGTWLLLGGLEQGTTLPLFLGGIFLGLAFDAKEFYGLACLVPLWFIARQDWQQRRRLVLRLLVYCLGVGLPVLAYVALKVVILGGITPALQHFLEQKALLRHEFFTPFTIGRLYPESFFFLAGHLLFLLGVLGGIHLWRRGRLTLGERLWLANFVLWTGVYLTAVFWHRFALPALFLAAPLAARLLWHLLGRATAAASLRARIIIAPALTLGFFLWLFPLTGLDLMAAACTCVVHPPTRVIEYLKRHIPPQALIETPEYELAFLDDEHKYNLMPAFFFIESNESGVRLLNPRGQPYDFNRSKAEVLVLGSFGKSIFRQIYPPTLVERHWRQVARIDFYDIYVRRPPEVTRDRKSPGLTKTRTRTTRTAGNTPHVPSSPSDSPAQ</sequence>
<feature type="transmembrane region" description="Helical" evidence="9">
    <location>
        <begin position="335"/>
        <end position="353"/>
    </location>
</feature>
<feature type="compositionally biased region" description="Polar residues" evidence="8">
    <location>
        <begin position="553"/>
        <end position="569"/>
    </location>
</feature>
<dbReference type="GO" id="GO:0009103">
    <property type="term" value="P:lipopolysaccharide biosynthetic process"/>
    <property type="evidence" value="ECO:0007669"/>
    <property type="project" value="UniProtKB-ARBA"/>
</dbReference>
<organism evidence="11">
    <name type="scientific">Desulfobacca acetoxidans</name>
    <dbReference type="NCBI Taxonomy" id="60893"/>
    <lineage>
        <taxon>Bacteria</taxon>
        <taxon>Pseudomonadati</taxon>
        <taxon>Thermodesulfobacteriota</taxon>
        <taxon>Desulfobaccia</taxon>
        <taxon>Desulfobaccales</taxon>
        <taxon>Desulfobaccaceae</taxon>
        <taxon>Desulfobacca</taxon>
    </lineage>
</organism>
<feature type="transmembrane region" description="Helical" evidence="9">
    <location>
        <begin position="178"/>
        <end position="195"/>
    </location>
</feature>
<gene>
    <name evidence="11" type="ORF">ENT08_02185</name>
</gene>
<dbReference type="Pfam" id="PF13231">
    <property type="entry name" value="PMT_2"/>
    <property type="match status" value="1"/>
</dbReference>
<proteinExistence type="predicted"/>
<keyword evidence="4" id="KW-0808">Transferase</keyword>
<reference evidence="11" key="1">
    <citation type="journal article" date="2020" name="mSystems">
        <title>Genome- and Community-Level Interaction Insights into Carbon Utilization and Element Cycling Functions of Hydrothermarchaeota in Hydrothermal Sediment.</title>
        <authorList>
            <person name="Zhou Z."/>
            <person name="Liu Y."/>
            <person name="Xu W."/>
            <person name="Pan J."/>
            <person name="Luo Z.H."/>
            <person name="Li M."/>
        </authorList>
    </citation>
    <scope>NUCLEOTIDE SEQUENCE [LARGE SCALE GENOMIC DNA]</scope>
    <source>
        <strain evidence="11">SpSt-548</strain>
    </source>
</reference>
<evidence type="ECO:0000256" key="6">
    <source>
        <dbReference type="ARBA" id="ARBA00022989"/>
    </source>
</evidence>
<feature type="transmembrane region" description="Helical" evidence="9">
    <location>
        <begin position="303"/>
        <end position="323"/>
    </location>
</feature>
<dbReference type="InterPro" id="IPR038731">
    <property type="entry name" value="RgtA/B/C-like"/>
</dbReference>
<dbReference type="EMBL" id="DSXI01000125">
    <property type="protein sequence ID" value="HGS04540.1"/>
    <property type="molecule type" value="Genomic_DNA"/>
</dbReference>
<keyword evidence="7 9" id="KW-0472">Membrane</keyword>
<dbReference type="PANTHER" id="PTHR33908">
    <property type="entry name" value="MANNOSYLTRANSFERASE YKCB-RELATED"/>
    <property type="match status" value="1"/>
</dbReference>
<dbReference type="InterPro" id="IPR050297">
    <property type="entry name" value="LipidA_mod_glycosyltrf_83"/>
</dbReference>
<evidence type="ECO:0000259" key="10">
    <source>
        <dbReference type="Pfam" id="PF13231"/>
    </source>
</evidence>
<evidence type="ECO:0000313" key="11">
    <source>
        <dbReference type="EMBL" id="HGS04540.1"/>
    </source>
</evidence>
<keyword evidence="5 9" id="KW-0812">Transmembrane</keyword>
<protein>
    <recommendedName>
        <fullName evidence="10">Glycosyltransferase RgtA/B/C/D-like domain-containing protein</fullName>
    </recommendedName>
</protein>
<feature type="region of interest" description="Disordered" evidence="8">
    <location>
        <begin position="533"/>
        <end position="569"/>
    </location>
</feature>
<evidence type="ECO:0000256" key="7">
    <source>
        <dbReference type="ARBA" id="ARBA00023136"/>
    </source>
</evidence>
<feature type="transmembrane region" description="Helical" evidence="9">
    <location>
        <begin position="100"/>
        <end position="119"/>
    </location>
</feature>
<keyword evidence="2" id="KW-1003">Cell membrane</keyword>
<dbReference type="GO" id="GO:0016763">
    <property type="term" value="F:pentosyltransferase activity"/>
    <property type="evidence" value="ECO:0007669"/>
    <property type="project" value="TreeGrafter"/>
</dbReference>
<feature type="transmembrane region" description="Helical" evidence="9">
    <location>
        <begin position="201"/>
        <end position="230"/>
    </location>
</feature>
<feature type="domain" description="Glycosyltransferase RgtA/B/C/D-like" evidence="10">
    <location>
        <begin position="111"/>
        <end position="259"/>
    </location>
</feature>
<feature type="transmembrane region" description="Helical" evidence="9">
    <location>
        <begin position="151"/>
        <end position="171"/>
    </location>
</feature>
<dbReference type="GO" id="GO:0005886">
    <property type="term" value="C:plasma membrane"/>
    <property type="evidence" value="ECO:0007669"/>
    <property type="project" value="UniProtKB-SubCell"/>
</dbReference>
<evidence type="ECO:0000256" key="4">
    <source>
        <dbReference type="ARBA" id="ARBA00022679"/>
    </source>
</evidence>
<comment type="caution">
    <text evidence="11">The sequence shown here is derived from an EMBL/GenBank/DDBJ whole genome shotgun (WGS) entry which is preliminary data.</text>
</comment>